<evidence type="ECO:0000313" key="2">
    <source>
        <dbReference type="Proteomes" id="UP000789342"/>
    </source>
</evidence>
<gene>
    <name evidence="1" type="ORF">AMORRO_LOCUS9262</name>
</gene>
<accession>A0A9N9GY29</accession>
<dbReference type="EMBL" id="CAJVPV010008807">
    <property type="protein sequence ID" value="CAG8634935.1"/>
    <property type="molecule type" value="Genomic_DNA"/>
</dbReference>
<reference evidence="1" key="1">
    <citation type="submission" date="2021-06" db="EMBL/GenBank/DDBJ databases">
        <authorList>
            <person name="Kallberg Y."/>
            <person name="Tangrot J."/>
            <person name="Rosling A."/>
        </authorList>
    </citation>
    <scope>NUCLEOTIDE SEQUENCE</scope>
    <source>
        <strain evidence="1">CL551</strain>
    </source>
</reference>
<evidence type="ECO:0000313" key="1">
    <source>
        <dbReference type="EMBL" id="CAG8634935.1"/>
    </source>
</evidence>
<comment type="caution">
    <text evidence="1">The sequence shown here is derived from an EMBL/GenBank/DDBJ whole genome shotgun (WGS) entry which is preliminary data.</text>
</comment>
<sequence length="56" mass="6619">LEKKQQHLISKELVEVATVKKFYIPLKYFEVYSHGIEGKLFLLCKLCVDKYAIEDE</sequence>
<keyword evidence="2" id="KW-1185">Reference proteome</keyword>
<dbReference type="Proteomes" id="UP000789342">
    <property type="component" value="Unassembled WGS sequence"/>
</dbReference>
<proteinExistence type="predicted"/>
<name>A0A9N9GY29_9GLOM</name>
<feature type="non-terminal residue" evidence="1">
    <location>
        <position position="1"/>
    </location>
</feature>
<dbReference type="AlphaFoldDB" id="A0A9N9GY29"/>
<organism evidence="1 2">
    <name type="scientific">Acaulospora morrowiae</name>
    <dbReference type="NCBI Taxonomy" id="94023"/>
    <lineage>
        <taxon>Eukaryota</taxon>
        <taxon>Fungi</taxon>
        <taxon>Fungi incertae sedis</taxon>
        <taxon>Mucoromycota</taxon>
        <taxon>Glomeromycotina</taxon>
        <taxon>Glomeromycetes</taxon>
        <taxon>Diversisporales</taxon>
        <taxon>Acaulosporaceae</taxon>
        <taxon>Acaulospora</taxon>
    </lineage>
</organism>
<protein>
    <submittedName>
        <fullName evidence="1">5635_t:CDS:1</fullName>
    </submittedName>
</protein>